<gene>
    <name evidence="1" type="primary">recB</name>
    <name evidence="1" type="ORF">HHS34_001210</name>
</gene>
<dbReference type="Proteomes" id="UP001195965">
    <property type="component" value="Chromosome"/>
</dbReference>
<keyword evidence="2" id="KW-1185">Reference proteome</keyword>
<evidence type="ECO:0000313" key="1">
    <source>
        <dbReference type="EMBL" id="XRI73836.1"/>
    </source>
</evidence>
<protein>
    <submittedName>
        <fullName evidence="1">Exodeoxyribonuclease V subunit beta</fullName>
        <ecNumber evidence="1">3.1.11.5</ecNumber>
    </submittedName>
</protein>
<organism evidence="1 2">
    <name type="scientific">Acidithiobacillus montserratensis</name>
    <dbReference type="NCBI Taxonomy" id="2729135"/>
    <lineage>
        <taxon>Bacteria</taxon>
        <taxon>Pseudomonadati</taxon>
        <taxon>Pseudomonadota</taxon>
        <taxon>Acidithiobacillia</taxon>
        <taxon>Acidithiobacillales</taxon>
        <taxon>Acidithiobacillaceae</taxon>
        <taxon>Acidithiobacillus</taxon>
    </lineage>
</organism>
<evidence type="ECO:0000313" key="2">
    <source>
        <dbReference type="Proteomes" id="UP001195965"/>
    </source>
</evidence>
<reference evidence="1 2" key="1">
    <citation type="journal article" date="2021" name="ISME J.">
        <title>Genomic evolution of the class Acidithiobacillia: deep-branching Proteobacteria living in extreme acidic conditions.</title>
        <authorList>
            <person name="Moya-Beltran A."/>
            <person name="Beard S."/>
            <person name="Rojas-Villalobos C."/>
            <person name="Issotta F."/>
            <person name="Gallardo Y."/>
            <person name="Ulloa R."/>
            <person name="Giaveno A."/>
            <person name="Degli Esposti M."/>
            <person name="Johnson D.B."/>
            <person name="Quatrini R."/>
        </authorList>
    </citation>
    <scope>NUCLEOTIDE SEQUENCE [LARGE SCALE GENOMIC DNA]</scope>
    <source>
        <strain evidence="1 2">GG1-14</strain>
    </source>
</reference>
<keyword evidence="1" id="KW-0378">Hydrolase</keyword>
<sequence length="1210" mass="137500">MSIILDPLQMPLWGSRLIEASAGTGKTWTIAALYLRLILGHRQPDQPSFAPLLPENILVMTFTRAATQELKERIRERLQEAARYFRHPEQIQADNFLEDLLQDYPDPAQRQLAAWRLSLAADAMDQSAIFTIDAWCQRSLREHALLTGSDSRESLLQNEDDLLEDAIRDFWRQEIYPLPEDLLEAVLAVFQDPGKVQESIAPLLKNAASLPLPTLTLNDYLSRALEEPRQQLQALKRRWAAHQEDLRVWLLQILDGPKSPLNGKKYKTASIKPVFQALQDWLDSATVTINIKPEKCQLLCANQLQANVNKNEQITPPESARVLETILAELDTLRGAFDMVHKQLQSHAAAWVQQRLHTLKAIRHQLSHQDYLRRLAGLLRDPLHAAPLIRRLQSRYPVAMIDEFQDTSALQYQVFDAIYATADNHPERLLLLIGDPKQSIYRFRGADIDSYLRVQRLTAGRHYILNKNFRSSAALVATLNALYHGAESREPQGAFAYAPEQKNSPSSTALQSDNPLPYSPVQAQGKVWQWQYQGRPGPALSIWAAAQPLNKDQYLRYAAEQAAETMAQILTDPDSGFSNDRCAPPAFRRARGKDMAVLVRDRHEAACIREALQRRRLRSVYLSEKDSVYSSPEAHNLLLWLEAVADPENIQRLRVALALPLLGLSHQELDAFNREENIWEEQLANFQDLSRRWRRQGVLAMLHHSIHHFGIARGLLQQADGERRLTNLLQLGELLQTASAIREGPEALIHFLREAISFGHDQSDAHILRLESDAELIRVVTIHAAKGLQYPLVFLPFIATYKKAKSEAFQIRQEGAATEIIWEAENPDAAERARLQEDLRLLYVALTRAEYALFLGLAEASSGKSPIFTQSAIAYLLGKQRHDADLWALLQQLQDNPDIRENIQIMPLPAEVPVTESTETTNTPATAIPEYSVRFDKNWGVASFSALIRDLPASHSSPPFSQVQRASQGPAWHRYPPGMQAGTFLHEQLQKLAGQGFAAILEPDAGARIQRDCVLADLSDWSEATLEWLRAIVQTPLLDTGATLGQLQHYQSEMAFWFPSAELRSRELDQLCRSYFFPQEQRPRLPDRVLHGMMRGFMDLVFVQQDRYYVLDYKSNLLGTRDADYEAPHLRAQTLRHRYELQASLYQLALHRLLRQRLGQHYLPEKHLGGTLLFFLRGIRGPQRGMFHLPADIALIDAMDRLFAVGELVS</sequence>
<accession>A0ACD5HH68</accession>
<proteinExistence type="predicted"/>
<dbReference type="EC" id="3.1.11.5" evidence="1"/>
<dbReference type="EMBL" id="CP127526">
    <property type="protein sequence ID" value="XRI73836.1"/>
    <property type="molecule type" value="Genomic_DNA"/>
</dbReference>
<name>A0ACD5HH68_9PROT</name>